<dbReference type="RefSeq" id="XP_022090950.1">
    <property type="nucleotide sequence ID" value="XM_022235258.1"/>
</dbReference>
<keyword evidence="2" id="KW-0106">Calcium</keyword>
<keyword evidence="1" id="KW-0677">Repeat</keyword>
<evidence type="ECO:0000256" key="2">
    <source>
        <dbReference type="ARBA" id="ARBA00022837"/>
    </source>
</evidence>
<dbReference type="PROSITE" id="PS50222">
    <property type="entry name" value="EF_HAND_2"/>
    <property type="match status" value="4"/>
</dbReference>
<feature type="domain" description="EF-hand" evidence="3">
    <location>
        <begin position="115"/>
        <end position="147"/>
    </location>
</feature>
<dbReference type="GO" id="GO:0005509">
    <property type="term" value="F:calcium ion binding"/>
    <property type="evidence" value="ECO:0007669"/>
    <property type="project" value="InterPro"/>
</dbReference>
<evidence type="ECO:0000313" key="5">
    <source>
        <dbReference type="RefSeq" id="XP_022090950.1"/>
    </source>
</evidence>
<feature type="domain" description="EF-hand" evidence="3">
    <location>
        <begin position="79"/>
        <end position="114"/>
    </location>
</feature>
<dbReference type="AlphaFoldDB" id="A0A8B7YEY1"/>
<accession>A0A8B7YEY1</accession>
<dbReference type="Gene3D" id="1.10.238.10">
    <property type="entry name" value="EF-hand"/>
    <property type="match status" value="2"/>
</dbReference>
<dbReference type="OMA" id="AAMGTHM"/>
<dbReference type="GeneID" id="110979456"/>
<feature type="domain" description="EF-hand" evidence="3">
    <location>
        <begin position="8"/>
        <end position="43"/>
    </location>
</feature>
<evidence type="ECO:0000259" key="3">
    <source>
        <dbReference type="PROSITE" id="PS50222"/>
    </source>
</evidence>
<dbReference type="PROSITE" id="PS00018">
    <property type="entry name" value="EF_HAND_1"/>
    <property type="match status" value="3"/>
</dbReference>
<dbReference type="Pfam" id="PF13499">
    <property type="entry name" value="EF-hand_7"/>
    <property type="match status" value="2"/>
</dbReference>
<dbReference type="Proteomes" id="UP000694845">
    <property type="component" value="Unplaced"/>
</dbReference>
<name>A0A8B7YEY1_ACAPL</name>
<evidence type="ECO:0000313" key="4">
    <source>
        <dbReference type="Proteomes" id="UP000694845"/>
    </source>
</evidence>
<sequence length="147" mass="17004">MAGTLSAEKKKAYKETFSSYDKNRDGKMNKNELRGLLRALNRNPTETSLKKIMEGFDKNKTGILEYDEFVQLMIKIDADIDQKLRPTFEEYDKDNNGYISPEELDALLQDMGIELTPEKLQAEIKNVDLNTDGKLTFQEFKKLICRI</sequence>
<organism evidence="4 5">
    <name type="scientific">Acanthaster planci</name>
    <name type="common">Crown-of-thorns starfish</name>
    <dbReference type="NCBI Taxonomy" id="133434"/>
    <lineage>
        <taxon>Eukaryota</taxon>
        <taxon>Metazoa</taxon>
        <taxon>Echinodermata</taxon>
        <taxon>Eleutherozoa</taxon>
        <taxon>Asterozoa</taxon>
        <taxon>Asteroidea</taxon>
        <taxon>Valvatacea</taxon>
        <taxon>Valvatida</taxon>
        <taxon>Acanthasteridae</taxon>
        <taxon>Acanthaster</taxon>
    </lineage>
</organism>
<feature type="domain" description="EF-hand" evidence="3">
    <location>
        <begin position="44"/>
        <end position="78"/>
    </location>
</feature>
<dbReference type="SMART" id="SM00054">
    <property type="entry name" value="EFh"/>
    <property type="match status" value="4"/>
</dbReference>
<dbReference type="KEGG" id="aplc:110979456"/>
<dbReference type="PANTHER" id="PTHR23048">
    <property type="entry name" value="MYOSIN LIGHT CHAIN 1, 3"/>
    <property type="match status" value="1"/>
</dbReference>
<evidence type="ECO:0000256" key="1">
    <source>
        <dbReference type="ARBA" id="ARBA00022737"/>
    </source>
</evidence>
<dbReference type="OrthoDB" id="26525at2759"/>
<dbReference type="InterPro" id="IPR050230">
    <property type="entry name" value="CALM/Myosin/TropC-like"/>
</dbReference>
<keyword evidence="4" id="KW-1185">Reference proteome</keyword>
<dbReference type="GO" id="GO:0016460">
    <property type="term" value="C:myosin II complex"/>
    <property type="evidence" value="ECO:0007669"/>
    <property type="project" value="TreeGrafter"/>
</dbReference>
<dbReference type="InterPro" id="IPR018247">
    <property type="entry name" value="EF_Hand_1_Ca_BS"/>
</dbReference>
<dbReference type="InterPro" id="IPR002048">
    <property type="entry name" value="EF_hand_dom"/>
</dbReference>
<dbReference type="InterPro" id="IPR011992">
    <property type="entry name" value="EF-hand-dom_pair"/>
</dbReference>
<dbReference type="PANTHER" id="PTHR23048:SF0">
    <property type="entry name" value="CALMODULIN LIKE 3"/>
    <property type="match status" value="1"/>
</dbReference>
<protein>
    <submittedName>
        <fullName evidence="5">Neo-calmodulin-like</fullName>
    </submittedName>
</protein>
<dbReference type="SUPFAM" id="SSF47473">
    <property type="entry name" value="EF-hand"/>
    <property type="match status" value="1"/>
</dbReference>
<dbReference type="FunFam" id="1.10.238.10:FF:000001">
    <property type="entry name" value="Calmodulin 1"/>
    <property type="match status" value="1"/>
</dbReference>
<reference evidence="5" key="1">
    <citation type="submission" date="2025-08" db="UniProtKB">
        <authorList>
            <consortium name="RefSeq"/>
        </authorList>
    </citation>
    <scope>IDENTIFICATION</scope>
</reference>
<proteinExistence type="predicted"/>
<gene>
    <name evidence="5" type="primary">LOC110979456</name>
</gene>